<reference evidence="2 3" key="1">
    <citation type="submission" date="2016-10" db="EMBL/GenBank/DDBJ databases">
        <authorList>
            <person name="de Groot N.N."/>
        </authorList>
    </citation>
    <scope>NUCLEOTIDE SEQUENCE [LARGE SCALE GENOMIC DNA]</scope>
    <source>
        <strain evidence="2 3">EP1-55-1</strain>
    </source>
</reference>
<gene>
    <name evidence="2" type="ORF">SAMN05216234_10826</name>
</gene>
<dbReference type="AlphaFoldDB" id="A0A1I5N2N3"/>
<feature type="domain" description="HDOD" evidence="1">
    <location>
        <begin position="33"/>
        <end position="201"/>
    </location>
</feature>
<sequence length="265" mass="29791">MVTQQQIAEYLKKVPPLSEALKKSFEALENGDLAGASKAAATDPAIIYYLKQIVNSAAFGFRNEVTDPSQIFSILGIARVKQLLYAFMVHSMAPKKWNFFKLSRDDFIQFQASMMNRWEKIVKAENADEFFLSASAIMSAGLVVADGIFGDHADDIALIRQVEDLDLDTILERVAKVRFDSIVVSVAKIWEVDPNVIDLVKLSFAKKDCSSEEIKCRLSKYLHLLLFYELSRPVMLEAGANSFIEFKPQYVSEVVSQFQDIVGVE</sequence>
<dbReference type="InterPro" id="IPR013976">
    <property type="entry name" value="HDOD"/>
</dbReference>
<dbReference type="Gene3D" id="1.10.3210.10">
    <property type="entry name" value="Hypothetical protein af1432"/>
    <property type="match status" value="1"/>
</dbReference>
<protein>
    <submittedName>
        <fullName evidence="2">HDOD domain-containing protein</fullName>
    </submittedName>
</protein>
<accession>A0A1I5N2N3</accession>
<dbReference type="Pfam" id="PF08668">
    <property type="entry name" value="HDOD"/>
    <property type="match status" value="1"/>
</dbReference>
<dbReference type="Proteomes" id="UP000199227">
    <property type="component" value="Unassembled WGS sequence"/>
</dbReference>
<keyword evidence="3" id="KW-1185">Reference proteome</keyword>
<dbReference type="OrthoDB" id="5363574at2"/>
<evidence type="ECO:0000259" key="1">
    <source>
        <dbReference type="Pfam" id="PF08668"/>
    </source>
</evidence>
<dbReference type="SUPFAM" id="SSF109604">
    <property type="entry name" value="HD-domain/PDEase-like"/>
    <property type="match status" value="1"/>
</dbReference>
<proteinExistence type="predicted"/>
<dbReference type="RefSeq" id="WP_092911496.1">
    <property type="nucleotide sequence ID" value="NZ_CP136592.1"/>
</dbReference>
<organism evidence="2 3">
    <name type="scientific">Hydrogenimonas thermophila</name>
    <dbReference type="NCBI Taxonomy" id="223786"/>
    <lineage>
        <taxon>Bacteria</taxon>
        <taxon>Pseudomonadati</taxon>
        <taxon>Campylobacterota</taxon>
        <taxon>Epsilonproteobacteria</taxon>
        <taxon>Campylobacterales</taxon>
        <taxon>Hydrogenimonadaceae</taxon>
        <taxon>Hydrogenimonas</taxon>
    </lineage>
</organism>
<name>A0A1I5N2N3_9BACT</name>
<dbReference type="STRING" id="223786.SAMN05216234_10826"/>
<dbReference type="EMBL" id="FOXB01000008">
    <property type="protein sequence ID" value="SFP16023.1"/>
    <property type="molecule type" value="Genomic_DNA"/>
</dbReference>
<evidence type="ECO:0000313" key="3">
    <source>
        <dbReference type="Proteomes" id="UP000199227"/>
    </source>
</evidence>
<evidence type="ECO:0000313" key="2">
    <source>
        <dbReference type="EMBL" id="SFP16023.1"/>
    </source>
</evidence>